<reference evidence="2" key="1">
    <citation type="journal article" date="2023" name="G3 (Bethesda)">
        <title>A reference genome for the long-term kleptoplast-retaining sea slug Elysia crispata morphotype clarki.</title>
        <authorList>
            <person name="Eastman K.E."/>
            <person name="Pendleton A.L."/>
            <person name="Shaikh M.A."/>
            <person name="Suttiyut T."/>
            <person name="Ogas R."/>
            <person name="Tomko P."/>
            <person name="Gavelis G."/>
            <person name="Widhalm J.R."/>
            <person name="Wisecaver J.H."/>
        </authorList>
    </citation>
    <scope>NUCLEOTIDE SEQUENCE</scope>
    <source>
        <strain evidence="2">ECLA1</strain>
    </source>
</reference>
<protein>
    <submittedName>
        <fullName evidence="2">Uncharacterized protein</fullName>
    </submittedName>
</protein>
<evidence type="ECO:0000256" key="1">
    <source>
        <dbReference type="SAM" id="MobiDB-lite"/>
    </source>
</evidence>
<comment type="caution">
    <text evidence="2">The sequence shown here is derived from an EMBL/GenBank/DDBJ whole genome shotgun (WGS) entry which is preliminary data.</text>
</comment>
<proteinExistence type="predicted"/>
<dbReference type="AlphaFoldDB" id="A0AAE0Z0F4"/>
<dbReference type="EMBL" id="JAWDGP010004969">
    <property type="protein sequence ID" value="KAK3760643.1"/>
    <property type="molecule type" value="Genomic_DNA"/>
</dbReference>
<dbReference type="Proteomes" id="UP001283361">
    <property type="component" value="Unassembled WGS sequence"/>
</dbReference>
<feature type="region of interest" description="Disordered" evidence="1">
    <location>
        <begin position="23"/>
        <end position="77"/>
    </location>
</feature>
<sequence length="77" mass="8529">MTSWPRDVLAPCCPSLLNGFRRQGLGHRSHEPLNQQTRGKPARGKMIQSPGREVDQTLASSRGNRLLAAGLPSHRSW</sequence>
<organism evidence="2 3">
    <name type="scientific">Elysia crispata</name>
    <name type="common">lettuce slug</name>
    <dbReference type="NCBI Taxonomy" id="231223"/>
    <lineage>
        <taxon>Eukaryota</taxon>
        <taxon>Metazoa</taxon>
        <taxon>Spiralia</taxon>
        <taxon>Lophotrochozoa</taxon>
        <taxon>Mollusca</taxon>
        <taxon>Gastropoda</taxon>
        <taxon>Heterobranchia</taxon>
        <taxon>Euthyneura</taxon>
        <taxon>Panpulmonata</taxon>
        <taxon>Sacoglossa</taxon>
        <taxon>Placobranchoidea</taxon>
        <taxon>Plakobranchidae</taxon>
        <taxon>Elysia</taxon>
    </lineage>
</organism>
<keyword evidence="3" id="KW-1185">Reference proteome</keyword>
<accession>A0AAE0Z0F4</accession>
<evidence type="ECO:0000313" key="2">
    <source>
        <dbReference type="EMBL" id="KAK3760643.1"/>
    </source>
</evidence>
<gene>
    <name evidence="2" type="ORF">RRG08_058641</name>
</gene>
<name>A0AAE0Z0F4_9GAST</name>
<evidence type="ECO:0000313" key="3">
    <source>
        <dbReference type="Proteomes" id="UP001283361"/>
    </source>
</evidence>